<dbReference type="AlphaFoldDB" id="A0A6B3NH60"/>
<keyword evidence="1" id="KW-0812">Transmembrane</keyword>
<accession>A0A6B3NH60</accession>
<evidence type="ECO:0000313" key="2">
    <source>
        <dbReference type="EMBL" id="NER30255.1"/>
    </source>
</evidence>
<evidence type="ECO:0000256" key="1">
    <source>
        <dbReference type="SAM" id="Phobius"/>
    </source>
</evidence>
<name>A0A6B3NH60_9CYAN</name>
<organism evidence="2">
    <name type="scientific">Symploca sp. SIO1C4</name>
    <dbReference type="NCBI Taxonomy" id="2607765"/>
    <lineage>
        <taxon>Bacteria</taxon>
        <taxon>Bacillati</taxon>
        <taxon>Cyanobacteriota</taxon>
        <taxon>Cyanophyceae</taxon>
        <taxon>Coleofasciculales</taxon>
        <taxon>Coleofasciculaceae</taxon>
        <taxon>Symploca</taxon>
    </lineage>
</organism>
<proteinExistence type="predicted"/>
<sequence length="69" mass="7571">MAVSPFQVLYAQEAREYSLWTVTILLSTAALLKAMRSPSHSSWGIYTVSLTLGFYKTILSTLVAMGQGI</sequence>
<feature type="transmembrane region" description="Helical" evidence="1">
    <location>
        <begin position="43"/>
        <end position="65"/>
    </location>
</feature>
<comment type="caution">
    <text evidence="2">The sequence shown here is derived from an EMBL/GenBank/DDBJ whole genome shotgun (WGS) entry which is preliminary data.</text>
</comment>
<dbReference type="EMBL" id="JAAHFQ010000514">
    <property type="protein sequence ID" value="NER30255.1"/>
    <property type="molecule type" value="Genomic_DNA"/>
</dbReference>
<keyword evidence="1" id="KW-1133">Transmembrane helix</keyword>
<protein>
    <submittedName>
        <fullName evidence="2">Uncharacterized protein</fullName>
    </submittedName>
</protein>
<gene>
    <name evidence="2" type="ORF">F6J89_22180</name>
</gene>
<keyword evidence="1" id="KW-0472">Membrane</keyword>
<reference evidence="2" key="1">
    <citation type="submission" date="2019-11" db="EMBL/GenBank/DDBJ databases">
        <title>Genomic insights into an expanded diversity of filamentous marine cyanobacteria reveals the extraordinary biosynthetic potential of Moorea and Okeania.</title>
        <authorList>
            <person name="Ferreira Leao T."/>
            <person name="Wang M."/>
            <person name="Moss N."/>
            <person name="Da Silva R."/>
            <person name="Sanders J."/>
            <person name="Nurk S."/>
            <person name="Gurevich A."/>
            <person name="Humphrey G."/>
            <person name="Reher R."/>
            <person name="Zhu Q."/>
            <person name="Belda-Ferre P."/>
            <person name="Glukhov E."/>
            <person name="Rex R."/>
            <person name="Dorrestein P.C."/>
            <person name="Knight R."/>
            <person name="Pevzner P."/>
            <person name="Gerwick W.H."/>
            <person name="Gerwick L."/>
        </authorList>
    </citation>
    <scope>NUCLEOTIDE SEQUENCE</scope>
    <source>
        <strain evidence="2">SIO1C4</strain>
    </source>
</reference>